<dbReference type="AlphaFoldDB" id="A0A1J4V593"/>
<evidence type="ECO:0000313" key="2">
    <source>
        <dbReference type="Proteomes" id="UP000185769"/>
    </source>
</evidence>
<accession>A0A1J4V593</accession>
<dbReference type="EMBL" id="MNVM01000013">
    <property type="protein sequence ID" value="OIO29758.1"/>
    <property type="molecule type" value="Genomic_DNA"/>
</dbReference>
<protein>
    <recommendedName>
        <fullName evidence="3">HNH endonuclease</fullName>
    </recommendedName>
</protein>
<gene>
    <name evidence="1" type="ORF">AUJ22_00805</name>
</gene>
<dbReference type="STRING" id="1805280.AUJ22_00805"/>
<dbReference type="Proteomes" id="UP000185769">
    <property type="component" value="Unassembled WGS sequence"/>
</dbReference>
<evidence type="ECO:0000313" key="1">
    <source>
        <dbReference type="EMBL" id="OIO29758.1"/>
    </source>
</evidence>
<dbReference type="CDD" id="cd00085">
    <property type="entry name" value="HNHc"/>
    <property type="match status" value="1"/>
</dbReference>
<reference evidence="1 2" key="1">
    <citation type="journal article" date="2016" name="Environ. Microbiol.">
        <title>Genomic resolution of a cold subsurface aquifer community provides metabolic insights for novel microbes adapted to high CO concentrations.</title>
        <authorList>
            <person name="Probst A.J."/>
            <person name="Castelle C.J."/>
            <person name="Singh A."/>
            <person name="Brown C.T."/>
            <person name="Anantharaman K."/>
            <person name="Sharon I."/>
            <person name="Hug L.A."/>
            <person name="Burstein D."/>
            <person name="Emerson J.B."/>
            <person name="Thomas B.C."/>
            <person name="Banfield J.F."/>
        </authorList>
    </citation>
    <scope>NUCLEOTIDE SEQUENCE [LARGE SCALE GENOMIC DNA]</scope>
    <source>
        <strain evidence="1">CG1_02_31_12</strain>
    </source>
</reference>
<evidence type="ECO:0008006" key="3">
    <source>
        <dbReference type="Google" id="ProtNLM"/>
    </source>
</evidence>
<comment type="caution">
    <text evidence="1">The sequence shown here is derived from an EMBL/GenBank/DDBJ whole genome shotgun (WGS) entry which is preliminary data.</text>
</comment>
<proteinExistence type="predicted"/>
<sequence length="156" mass="18641">MPQLTIEMIPSSTSFINVRTLVPKERWNEIRRFIYKRAGYRCEICKGKGSTYPIECHEVWQYKENTHDQRLIGLIGLCPDCHNVKHIGYSIMTRKKTKSIKHLAHINQWSIRKATQYVEDCFFIMEKRNKYKWKVDITLVLRKDIWKLYTQGMLSG</sequence>
<name>A0A1J4V593_9BACT</name>
<dbReference type="InterPro" id="IPR003615">
    <property type="entry name" value="HNH_nuc"/>
</dbReference>
<organism evidence="1 2">
    <name type="scientific">Candidatus Nomurabacteria bacterium CG1_02_31_12</name>
    <dbReference type="NCBI Taxonomy" id="1805280"/>
    <lineage>
        <taxon>Bacteria</taxon>
        <taxon>Candidatus Nomuraibacteriota</taxon>
    </lineage>
</organism>